<reference evidence="6 7" key="1">
    <citation type="submission" date="2019-07" db="EMBL/GenBank/DDBJ databases">
        <title>Whole genome shotgun sequence of Oceanobacillus sojae NBRC 105379.</title>
        <authorList>
            <person name="Hosoyama A."/>
            <person name="Uohara A."/>
            <person name="Ohji S."/>
            <person name="Ichikawa N."/>
        </authorList>
    </citation>
    <scope>NUCLEOTIDE SEQUENCE [LARGE SCALE GENOMIC DNA]</scope>
    <source>
        <strain evidence="6 7">NBRC 105379</strain>
    </source>
</reference>
<dbReference type="PROSITE" id="PS50931">
    <property type="entry name" value="HTH_LYSR"/>
    <property type="match status" value="1"/>
</dbReference>
<dbReference type="GO" id="GO:0003677">
    <property type="term" value="F:DNA binding"/>
    <property type="evidence" value="ECO:0007669"/>
    <property type="project" value="UniProtKB-KW"/>
</dbReference>
<evidence type="ECO:0000259" key="5">
    <source>
        <dbReference type="PROSITE" id="PS50931"/>
    </source>
</evidence>
<dbReference type="GO" id="GO:0003700">
    <property type="term" value="F:DNA-binding transcription factor activity"/>
    <property type="evidence" value="ECO:0007669"/>
    <property type="project" value="InterPro"/>
</dbReference>
<dbReference type="Proteomes" id="UP000321558">
    <property type="component" value="Unassembled WGS sequence"/>
</dbReference>
<dbReference type="GO" id="GO:0005829">
    <property type="term" value="C:cytosol"/>
    <property type="evidence" value="ECO:0007669"/>
    <property type="project" value="TreeGrafter"/>
</dbReference>
<dbReference type="OrthoDB" id="9803735at2"/>
<comment type="caution">
    <text evidence="6">The sequence shown here is derived from an EMBL/GenBank/DDBJ whole genome shotgun (WGS) entry which is preliminary data.</text>
</comment>
<protein>
    <submittedName>
        <fullName evidence="6">LysR family transcriptional regulator</fullName>
    </submittedName>
</protein>
<dbReference type="Gene3D" id="3.40.190.290">
    <property type="match status" value="1"/>
</dbReference>
<evidence type="ECO:0000256" key="3">
    <source>
        <dbReference type="ARBA" id="ARBA00023125"/>
    </source>
</evidence>
<dbReference type="Gene3D" id="1.10.10.10">
    <property type="entry name" value="Winged helix-like DNA-binding domain superfamily/Winged helix DNA-binding domain"/>
    <property type="match status" value="1"/>
</dbReference>
<keyword evidence="7" id="KW-1185">Reference proteome</keyword>
<comment type="similarity">
    <text evidence="1">Belongs to the LysR transcriptional regulatory family.</text>
</comment>
<dbReference type="InterPro" id="IPR000847">
    <property type="entry name" value="LysR_HTH_N"/>
</dbReference>
<evidence type="ECO:0000256" key="4">
    <source>
        <dbReference type="ARBA" id="ARBA00023163"/>
    </source>
</evidence>
<keyword evidence="2" id="KW-0805">Transcription regulation</keyword>
<evidence type="ECO:0000256" key="1">
    <source>
        <dbReference type="ARBA" id="ARBA00009437"/>
    </source>
</evidence>
<dbReference type="PANTHER" id="PTHR30419">
    <property type="entry name" value="HTH-TYPE TRANSCRIPTIONAL REGULATOR YBHD"/>
    <property type="match status" value="1"/>
</dbReference>
<dbReference type="AlphaFoldDB" id="A0A511ZIQ8"/>
<gene>
    <name evidence="6" type="ORF">OSO01_20650</name>
</gene>
<evidence type="ECO:0000313" key="7">
    <source>
        <dbReference type="Proteomes" id="UP000321558"/>
    </source>
</evidence>
<accession>A0A511ZIQ8</accession>
<dbReference type="RefSeq" id="WP_147210301.1">
    <property type="nucleotide sequence ID" value="NZ_BJYM01000007.1"/>
</dbReference>
<dbReference type="SUPFAM" id="SSF53850">
    <property type="entry name" value="Periplasmic binding protein-like II"/>
    <property type="match status" value="1"/>
</dbReference>
<organism evidence="6 7">
    <name type="scientific">Oceanobacillus sojae</name>
    <dbReference type="NCBI Taxonomy" id="582851"/>
    <lineage>
        <taxon>Bacteria</taxon>
        <taxon>Bacillati</taxon>
        <taxon>Bacillota</taxon>
        <taxon>Bacilli</taxon>
        <taxon>Bacillales</taxon>
        <taxon>Bacillaceae</taxon>
        <taxon>Oceanobacillus</taxon>
    </lineage>
</organism>
<dbReference type="SUPFAM" id="SSF46785">
    <property type="entry name" value="Winged helix' DNA-binding domain"/>
    <property type="match status" value="1"/>
</dbReference>
<proteinExistence type="inferred from homology"/>
<dbReference type="Pfam" id="PF03466">
    <property type="entry name" value="LysR_substrate"/>
    <property type="match status" value="1"/>
</dbReference>
<dbReference type="PANTHER" id="PTHR30419:SF28">
    <property type="entry name" value="HTH-TYPE TRANSCRIPTIONAL REGULATOR BSDA"/>
    <property type="match status" value="1"/>
</dbReference>
<dbReference type="EMBL" id="BJYM01000007">
    <property type="protein sequence ID" value="GEN87326.1"/>
    <property type="molecule type" value="Genomic_DNA"/>
</dbReference>
<evidence type="ECO:0000256" key="2">
    <source>
        <dbReference type="ARBA" id="ARBA00023015"/>
    </source>
</evidence>
<feature type="domain" description="HTH lysR-type" evidence="5">
    <location>
        <begin position="1"/>
        <end position="58"/>
    </location>
</feature>
<dbReference type="CDD" id="cd05466">
    <property type="entry name" value="PBP2_LTTR_substrate"/>
    <property type="match status" value="1"/>
</dbReference>
<keyword evidence="4" id="KW-0804">Transcription</keyword>
<dbReference type="InterPro" id="IPR050950">
    <property type="entry name" value="HTH-type_LysR_regulators"/>
</dbReference>
<dbReference type="InterPro" id="IPR036388">
    <property type="entry name" value="WH-like_DNA-bd_sf"/>
</dbReference>
<evidence type="ECO:0000313" key="6">
    <source>
        <dbReference type="EMBL" id="GEN87326.1"/>
    </source>
</evidence>
<dbReference type="PRINTS" id="PR00039">
    <property type="entry name" value="HTHLYSR"/>
</dbReference>
<sequence>MNFEQLQYIKAVLEYESITHASEALHISQSALSQSIASFEKEIEHKLFIRSRSGTIPTENGKKLIPIILEILESESKLRQTANSLSATLRGTLKIATTPSLFMTVVPRALSSFRKDYPQIEVSIIEAENDEIFHLVQKKEIDIGLFSLMDYHKIDSSMEVYSLFLSSSFKVIVPIDSKLAFRESLTLEDIQDSPFILFDREFYNVNIERFEASQGPLNILFTTKNPSVLFRSVSAGLGISIASDLMLQDDPYIQTKTITAVPIGYPFNDEIQFAGLANKNNEKKQLTETFISYIRNNK</sequence>
<keyword evidence="3" id="KW-0238">DNA-binding</keyword>
<dbReference type="InterPro" id="IPR005119">
    <property type="entry name" value="LysR_subst-bd"/>
</dbReference>
<name>A0A511ZIQ8_9BACI</name>
<dbReference type="Pfam" id="PF00126">
    <property type="entry name" value="HTH_1"/>
    <property type="match status" value="1"/>
</dbReference>
<dbReference type="InterPro" id="IPR036390">
    <property type="entry name" value="WH_DNA-bd_sf"/>
</dbReference>